<dbReference type="AlphaFoldDB" id="A0A6M6JKH9"/>
<evidence type="ECO:0000313" key="4">
    <source>
        <dbReference type="Proteomes" id="UP000505377"/>
    </source>
</evidence>
<gene>
    <name evidence="3" type="ORF">HOP40_17920</name>
</gene>
<sequence>MTSFDPKTTAIVAVHFQNDVVGPDGAFAGFFRAEVERTGVLATAARLLDAARAAGAAVVHTRVAFRPGSADLDANSPLLGMVAQTGCLAEGSPGAAVTDELAPRDGDRVVTHHRVGGFQGSELDAVLRAAGVDTVVFCGVATNASVEGTARVASDLGYRTVVVSDACSAGSPEAHEASLASLGLLAEVVSTDELLAGLTAGAGVGA</sequence>
<evidence type="ECO:0000313" key="3">
    <source>
        <dbReference type="EMBL" id="QJY47457.1"/>
    </source>
</evidence>
<proteinExistence type="predicted"/>
<dbReference type="Proteomes" id="UP000505377">
    <property type="component" value="Chromosome"/>
</dbReference>
<evidence type="ECO:0000256" key="1">
    <source>
        <dbReference type="ARBA" id="ARBA00022801"/>
    </source>
</evidence>
<dbReference type="EMBL" id="CP053564">
    <property type="protein sequence ID" value="QJY47457.1"/>
    <property type="molecule type" value="Genomic_DNA"/>
</dbReference>
<keyword evidence="4" id="KW-1185">Reference proteome</keyword>
<dbReference type="CDD" id="cd00431">
    <property type="entry name" value="cysteine_hydrolases"/>
    <property type="match status" value="1"/>
</dbReference>
<dbReference type="SUPFAM" id="SSF52499">
    <property type="entry name" value="Isochorismatase-like hydrolases"/>
    <property type="match status" value="1"/>
</dbReference>
<accession>A0A6M6JKH9</accession>
<dbReference type="RefSeq" id="WP_172160078.1">
    <property type="nucleotide sequence ID" value="NZ_CP053564.1"/>
</dbReference>
<organism evidence="3 4">
    <name type="scientific">Pseudonocardia broussonetiae</name>
    <dbReference type="NCBI Taxonomy" id="2736640"/>
    <lineage>
        <taxon>Bacteria</taxon>
        <taxon>Bacillati</taxon>
        <taxon>Actinomycetota</taxon>
        <taxon>Actinomycetes</taxon>
        <taxon>Pseudonocardiales</taxon>
        <taxon>Pseudonocardiaceae</taxon>
        <taxon>Pseudonocardia</taxon>
    </lineage>
</organism>
<dbReference type="Gene3D" id="3.40.50.850">
    <property type="entry name" value="Isochorismatase-like"/>
    <property type="match status" value="1"/>
</dbReference>
<keyword evidence="1 3" id="KW-0378">Hydrolase</keyword>
<feature type="domain" description="Isochorismatase-like" evidence="2">
    <location>
        <begin position="9"/>
        <end position="192"/>
    </location>
</feature>
<dbReference type="InterPro" id="IPR050272">
    <property type="entry name" value="Isochorismatase-like_hydrls"/>
</dbReference>
<reference evidence="3 4" key="1">
    <citation type="submission" date="2020-05" db="EMBL/GenBank/DDBJ databases">
        <authorList>
            <person name="Mo P."/>
        </authorList>
    </citation>
    <scope>NUCLEOTIDE SEQUENCE [LARGE SCALE GENOMIC DNA]</scope>
    <source>
        <strain evidence="3 4">Gen01</strain>
    </source>
</reference>
<dbReference type="KEGG" id="pbro:HOP40_17920"/>
<evidence type="ECO:0000259" key="2">
    <source>
        <dbReference type="Pfam" id="PF00857"/>
    </source>
</evidence>
<dbReference type="GO" id="GO:0016787">
    <property type="term" value="F:hydrolase activity"/>
    <property type="evidence" value="ECO:0007669"/>
    <property type="project" value="UniProtKB-KW"/>
</dbReference>
<dbReference type="InterPro" id="IPR036380">
    <property type="entry name" value="Isochorismatase-like_sf"/>
</dbReference>
<dbReference type="InterPro" id="IPR000868">
    <property type="entry name" value="Isochorismatase-like_dom"/>
</dbReference>
<dbReference type="Pfam" id="PF00857">
    <property type="entry name" value="Isochorismatase"/>
    <property type="match status" value="1"/>
</dbReference>
<name>A0A6M6JKH9_9PSEU</name>
<dbReference type="PANTHER" id="PTHR43540">
    <property type="entry name" value="PEROXYUREIDOACRYLATE/UREIDOACRYLATE AMIDOHYDROLASE-RELATED"/>
    <property type="match status" value="1"/>
</dbReference>
<protein>
    <submittedName>
        <fullName evidence="3">Cysteine hydrolase</fullName>
    </submittedName>
</protein>